<accession>A0A1I6QMD4</accession>
<keyword evidence="1" id="KW-1133">Transmembrane helix</keyword>
<dbReference type="Proteomes" id="UP000199312">
    <property type="component" value="Unassembled WGS sequence"/>
</dbReference>
<feature type="transmembrane region" description="Helical" evidence="1">
    <location>
        <begin position="101"/>
        <end position="120"/>
    </location>
</feature>
<dbReference type="STRING" id="593133.SAMN04488006_1917"/>
<keyword evidence="1" id="KW-0812">Transmembrane</keyword>
<feature type="transmembrane region" description="Helical" evidence="1">
    <location>
        <begin position="217"/>
        <end position="237"/>
    </location>
</feature>
<feature type="transmembrane region" description="Helical" evidence="1">
    <location>
        <begin position="7"/>
        <end position="24"/>
    </location>
</feature>
<dbReference type="EMBL" id="FOZP01000004">
    <property type="protein sequence ID" value="SFS53611.1"/>
    <property type="molecule type" value="Genomic_DNA"/>
</dbReference>
<feature type="transmembrane region" description="Helical" evidence="1">
    <location>
        <begin position="294"/>
        <end position="318"/>
    </location>
</feature>
<organism evidence="2 3">
    <name type="scientific">Lutibacter maritimus</name>
    <dbReference type="NCBI Taxonomy" id="593133"/>
    <lineage>
        <taxon>Bacteria</taxon>
        <taxon>Pseudomonadati</taxon>
        <taxon>Bacteroidota</taxon>
        <taxon>Flavobacteriia</taxon>
        <taxon>Flavobacteriales</taxon>
        <taxon>Flavobacteriaceae</taxon>
        <taxon>Lutibacter</taxon>
    </lineage>
</organism>
<protein>
    <recommendedName>
        <fullName evidence="4">EpsG family protein</fullName>
    </recommendedName>
</protein>
<reference evidence="3" key="1">
    <citation type="submission" date="2016-10" db="EMBL/GenBank/DDBJ databases">
        <authorList>
            <person name="Varghese N."/>
            <person name="Submissions S."/>
        </authorList>
    </citation>
    <scope>NUCLEOTIDE SEQUENCE [LARGE SCALE GENOMIC DNA]</scope>
    <source>
        <strain evidence="3">DSM 24450</strain>
    </source>
</reference>
<evidence type="ECO:0000256" key="1">
    <source>
        <dbReference type="SAM" id="Phobius"/>
    </source>
</evidence>
<feature type="transmembrane region" description="Helical" evidence="1">
    <location>
        <begin position="36"/>
        <end position="55"/>
    </location>
</feature>
<sequence>MQIVINSAFLIGVIGSVLIVFYKYFKMLKITPKKLFFVTVTLLHFVASVVFFLSLDKLPENDATNFYVNALYANSWLSLCNFGSSFISFLIYPFVKLGITLPVLFAFFAAISYTAFIQYFKLLSFQKSTNKINWFLLFFIVPSVHFWTGFVGKEALLLVFMVNILKSITHKKYDNWFWFQCILVFLIRPHVFFVLVVSLLIVLSTDTTITAKYKKKLMVYAMLFMLICLPLSALYFLKIDGLDFTAIKNYYDSFLNYTINKGNTAISLTNTTILSRTWYLLYMPLPVFFEIKNLFQMVVSVEGVYFLISFMYFIYISFQKQIRFKRLDNGLKFALLSSLLLIVLFASYLYNLGLGNRMRMMFYPYLFYFFITIVNLKNEKKIN</sequence>
<evidence type="ECO:0008006" key="4">
    <source>
        <dbReference type="Google" id="ProtNLM"/>
    </source>
</evidence>
<feature type="transmembrane region" description="Helical" evidence="1">
    <location>
        <begin position="330"/>
        <end position="350"/>
    </location>
</feature>
<feature type="transmembrane region" description="Helical" evidence="1">
    <location>
        <begin position="132"/>
        <end position="165"/>
    </location>
</feature>
<evidence type="ECO:0000313" key="2">
    <source>
        <dbReference type="EMBL" id="SFS53611.1"/>
    </source>
</evidence>
<evidence type="ECO:0000313" key="3">
    <source>
        <dbReference type="Proteomes" id="UP000199312"/>
    </source>
</evidence>
<proteinExistence type="predicted"/>
<feature type="transmembrane region" description="Helical" evidence="1">
    <location>
        <begin position="76"/>
        <end position="95"/>
    </location>
</feature>
<keyword evidence="3" id="KW-1185">Reference proteome</keyword>
<gene>
    <name evidence="2" type="ORF">SAMN04488006_1917</name>
</gene>
<keyword evidence="1" id="KW-0472">Membrane</keyword>
<feature type="transmembrane region" description="Helical" evidence="1">
    <location>
        <begin position="177"/>
        <end position="205"/>
    </location>
</feature>
<feature type="transmembrane region" description="Helical" evidence="1">
    <location>
        <begin position="362"/>
        <end position="378"/>
    </location>
</feature>
<dbReference type="AlphaFoldDB" id="A0A1I6QMD4"/>
<name>A0A1I6QMD4_9FLAO</name>